<dbReference type="Proteomes" id="UP000467240">
    <property type="component" value="Unassembled WGS sequence"/>
</dbReference>
<dbReference type="InterPro" id="IPR000060">
    <property type="entry name" value="BCCT_transptr"/>
</dbReference>
<dbReference type="AlphaFoldDB" id="A0A7J5BQT9"/>
<keyword evidence="4" id="KW-1003">Cell membrane</keyword>
<evidence type="ECO:0000313" key="11">
    <source>
        <dbReference type="Proteomes" id="UP000467240"/>
    </source>
</evidence>
<dbReference type="GO" id="GO:0022857">
    <property type="term" value="F:transmembrane transporter activity"/>
    <property type="evidence" value="ECO:0007669"/>
    <property type="project" value="InterPro"/>
</dbReference>
<feature type="transmembrane region" description="Helical" evidence="9">
    <location>
        <begin position="213"/>
        <end position="237"/>
    </location>
</feature>
<feature type="transmembrane region" description="Helical" evidence="9">
    <location>
        <begin position="373"/>
        <end position="398"/>
    </location>
</feature>
<evidence type="ECO:0000256" key="6">
    <source>
        <dbReference type="ARBA" id="ARBA00022989"/>
    </source>
</evidence>
<evidence type="ECO:0000256" key="1">
    <source>
        <dbReference type="ARBA" id="ARBA00004651"/>
    </source>
</evidence>
<evidence type="ECO:0000313" key="10">
    <source>
        <dbReference type="EMBL" id="KAB1656653.1"/>
    </source>
</evidence>
<dbReference type="InterPro" id="IPR018093">
    <property type="entry name" value="BCCT_CS"/>
</dbReference>
<dbReference type="OrthoDB" id="9775735at2"/>
<evidence type="ECO:0000256" key="9">
    <source>
        <dbReference type="SAM" id="Phobius"/>
    </source>
</evidence>
<feature type="transmembrane region" description="Helical" evidence="9">
    <location>
        <begin position="343"/>
        <end position="361"/>
    </location>
</feature>
<evidence type="ECO:0000256" key="7">
    <source>
        <dbReference type="ARBA" id="ARBA00023136"/>
    </source>
</evidence>
<gene>
    <name evidence="10" type="ORF">F8O01_09665</name>
</gene>
<comment type="similarity">
    <text evidence="2">Belongs to the BCCT transporter (TC 2.A.15) family.</text>
</comment>
<accession>A0A7J5BQT9</accession>
<comment type="caution">
    <text evidence="10">The sequence shown here is derived from an EMBL/GenBank/DDBJ whole genome shotgun (WGS) entry which is preliminary data.</text>
</comment>
<evidence type="ECO:0000256" key="3">
    <source>
        <dbReference type="ARBA" id="ARBA00022448"/>
    </source>
</evidence>
<dbReference type="GO" id="GO:0005886">
    <property type="term" value="C:plasma membrane"/>
    <property type="evidence" value="ECO:0007669"/>
    <property type="project" value="UniProtKB-SubCell"/>
</dbReference>
<dbReference type="EMBL" id="WBJZ01000011">
    <property type="protein sequence ID" value="KAB1656653.1"/>
    <property type="molecule type" value="Genomic_DNA"/>
</dbReference>
<evidence type="ECO:0000256" key="5">
    <source>
        <dbReference type="ARBA" id="ARBA00022692"/>
    </source>
</evidence>
<feature type="transmembrane region" description="Helical" evidence="9">
    <location>
        <begin position="167"/>
        <end position="185"/>
    </location>
</feature>
<keyword evidence="11" id="KW-1185">Reference proteome</keyword>
<feature type="transmembrane region" description="Helical" evidence="9">
    <location>
        <begin position="440"/>
        <end position="461"/>
    </location>
</feature>
<keyword evidence="5 9" id="KW-0812">Transmembrane</keyword>
<feature type="transmembrane region" description="Helical" evidence="9">
    <location>
        <begin position="249"/>
        <end position="273"/>
    </location>
</feature>
<feature type="transmembrane region" description="Helical" evidence="9">
    <location>
        <begin position="113"/>
        <end position="132"/>
    </location>
</feature>
<evidence type="ECO:0000256" key="4">
    <source>
        <dbReference type="ARBA" id="ARBA00022475"/>
    </source>
</evidence>
<feature type="transmembrane region" description="Helical" evidence="9">
    <location>
        <begin position="482"/>
        <end position="503"/>
    </location>
</feature>
<feature type="region of interest" description="Disordered" evidence="8">
    <location>
        <begin position="587"/>
        <end position="631"/>
    </location>
</feature>
<dbReference type="RefSeq" id="WP_158040667.1">
    <property type="nucleotide sequence ID" value="NZ_JACCFV010000001.1"/>
</dbReference>
<protein>
    <submittedName>
        <fullName evidence="10">BCCT family transporter</fullName>
    </submittedName>
</protein>
<dbReference type="PANTHER" id="PTHR30047">
    <property type="entry name" value="HIGH-AFFINITY CHOLINE TRANSPORT PROTEIN-RELATED"/>
    <property type="match status" value="1"/>
</dbReference>
<reference evidence="10 11" key="1">
    <citation type="submission" date="2019-09" db="EMBL/GenBank/DDBJ databases">
        <title>Phylogeny of genus Pseudoclavibacter and closely related genus.</title>
        <authorList>
            <person name="Li Y."/>
        </authorList>
    </citation>
    <scope>NUCLEOTIDE SEQUENCE [LARGE SCALE GENOMIC DNA]</scope>
    <source>
        <strain evidence="10 11">DSM 23821</strain>
    </source>
</reference>
<keyword evidence="7 9" id="KW-0472">Membrane</keyword>
<keyword evidence="3" id="KW-0813">Transport</keyword>
<evidence type="ECO:0000256" key="8">
    <source>
        <dbReference type="SAM" id="MobiDB-lite"/>
    </source>
</evidence>
<name>A0A7J5BQT9_9MICO</name>
<sequence>MHAADTTKSLLSKLTSPAARDREAPGRPKIDWIVFGAAGVIAIAFVVWGFVSPAGLGEVASGALGWTMDTLGWLFVIAATVFTVFVIVVALGRFGRIPLGRDDEGPQYRTVSWISMMFATGMGIGLVFYGVAEPLFFYISPPPGTVEAQSPAAIGVAMGQTLFHWTLFPWAMYAIVGLGMAYGTYRLGRTQLFSSMFTSLFGARVVNGAGGRVINVLAILATLFGSACSLGLGALQIGGSITSTGLAAVTTPVLIIIIAVLTAAFVASAVSGIERGIQWLSNINMVLAVVLAVIVFLGGPTLFILNVLPDAIGSFVGQLPTMASRTAVAGGDAMAEWMSSWTVFYWAWWISWTPFVGLFIARISRGRTIRQFVTGVLFVPSIVSTLWFTIFGGGAIGIQQRAAAAADTTSQLTSIVDGEPTLDFDSVLFTLLGELSFPDWFVFALTVLTAILIAIFFVTGADSASIVMGALSEGGSEEPKRGLIVFWGVATGAVAAVMLLAGGDDPSEALNGLKNITIVSAVPFVVIMLLLCVALWRDLSKDPLVIRRDLAQHLLDESVAKGVDEHGGEPFTLSTVEIQIIDAETAAAAKASQAPPERRLETKPATASGTGHTAERRDAPATDGEGPPTTR</sequence>
<dbReference type="NCBIfam" id="TIGR00842">
    <property type="entry name" value="bcct"/>
    <property type="match status" value="1"/>
</dbReference>
<evidence type="ECO:0000256" key="2">
    <source>
        <dbReference type="ARBA" id="ARBA00005658"/>
    </source>
</evidence>
<feature type="transmembrane region" description="Helical" evidence="9">
    <location>
        <begin position="71"/>
        <end position="92"/>
    </location>
</feature>
<dbReference type="PROSITE" id="PS01303">
    <property type="entry name" value="BCCT"/>
    <property type="match status" value="1"/>
</dbReference>
<feature type="transmembrane region" description="Helical" evidence="9">
    <location>
        <begin position="285"/>
        <end position="305"/>
    </location>
</feature>
<proteinExistence type="inferred from homology"/>
<feature type="transmembrane region" description="Helical" evidence="9">
    <location>
        <begin position="30"/>
        <end position="51"/>
    </location>
</feature>
<dbReference type="Pfam" id="PF02028">
    <property type="entry name" value="BCCT"/>
    <property type="match status" value="1"/>
</dbReference>
<comment type="subcellular location">
    <subcellularLocation>
        <location evidence="1">Cell membrane</location>
        <topology evidence="1">Multi-pass membrane protein</topology>
    </subcellularLocation>
</comment>
<dbReference type="PANTHER" id="PTHR30047:SF7">
    <property type="entry name" value="HIGH-AFFINITY CHOLINE TRANSPORT PROTEIN"/>
    <property type="match status" value="1"/>
</dbReference>
<feature type="transmembrane region" description="Helical" evidence="9">
    <location>
        <begin position="515"/>
        <end position="536"/>
    </location>
</feature>
<keyword evidence="6 9" id="KW-1133">Transmembrane helix</keyword>
<organism evidence="10 11">
    <name type="scientific">Pseudoclavibacter chungangensis</name>
    <dbReference type="NCBI Taxonomy" id="587635"/>
    <lineage>
        <taxon>Bacteria</taxon>
        <taxon>Bacillati</taxon>
        <taxon>Actinomycetota</taxon>
        <taxon>Actinomycetes</taxon>
        <taxon>Micrococcales</taxon>
        <taxon>Microbacteriaceae</taxon>
        <taxon>Pseudoclavibacter</taxon>
    </lineage>
</organism>